<protein>
    <recommendedName>
        <fullName evidence="4">YbhB/YbcL family Raf kinase inhibitor-like protein</fullName>
    </recommendedName>
</protein>
<feature type="signal peptide" evidence="1">
    <location>
        <begin position="1"/>
        <end position="23"/>
    </location>
</feature>
<feature type="chain" id="PRO_5030801548" description="YbhB/YbcL family Raf kinase inhibitor-like protein" evidence="1">
    <location>
        <begin position="24"/>
        <end position="216"/>
    </location>
</feature>
<dbReference type="EMBL" id="JACCFH010000001">
    <property type="protein sequence ID" value="NYG33865.1"/>
    <property type="molecule type" value="Genomic_DNA"/>
</dbReference>
<dbReference type="InterPro" id="IPR008914">
    <property type="entry name" value="PEBP"/>
</dbReference>
<reference evidence="2 3" key="1">
    <citation type="submission" date="2020-07" db="EMBL/GenBank/DDBJ databases">
        <title>Genomic Encyclopedia of Archaeal and Bacterial Type Strains, Phase II (KMG-II): from individual species to whole genera.</title>
        <authorList>
            <person name="Goeker M."/>
        </authorList>
    </citation>
    <scope>NUCLEOTIDE SEQUENCE [LARGE SCALE GENOMIC DNA]</scope>
    <source>
        <strain evidence="2 3">DSM 21226</strain>
    </source>
</reference>
<dbReference type="Proteomes" id="UP000518288">
    <property type="component" value="Unassembled WGS sequence"/>
</dbReference>
<evidence type="ECO:0000313" key="3">
    <source>
        <dbReference type="Proteomes" id="UP000518288"/>
    </source>
</evidence>
<dbReference type="Gene3D" id="3.90.280.10">
    <property type="entry name" value="PEBP-like"/>
    <property type="match status" value="1"/>
</dbReference>
<dbReference type="CDD" id="cd00865">
    <property type="entry name" value="PEBP_bact_arch"/>
    <property type="match status" value="1"/>
</dbReference>
<comment type="caution">
    <text evidence="2">The sequence shown here is derived from an EMBL/GenBank/DDBJ whole genome shotgun (WGS) entry which is preliminary data.</text>
</comment>
<name>A0A7Y9QYH1_9BURK</name>
<evidence type="ECO:0000313" key="2">
    <source>
        <dbReference type="EMBL" id="NYG33865.1"/>
    </source>
</evidence>
<dbReference type="NCBIfam" id="TIGR00481">
    <property type="entry name" value="YbhB/YbcL family Raf kinase inhibitor-like protein"/>
    <property type="match status" value="1"/>
</dbReference>
<keyword evidence="1" id="KW-0732">Signal</keyword>
<keyword evidence="3" id="KW-1185">Reference proteome</keyword>
<dbReference type="PANTHER" id="PTHR30289:SF1">
    <property type="entry name" value="PEBP (PHOSPHATIDYLETHANOLAMINE-BINDING PROTEIN) FAMILY PROTEIN"/>
    <property type="match status" value="1"/>
</dbReference>
<dbReference type="AlphaFoldDB" id="A0A7Y9QYH1"/>
<dbReference type="PROSITE" id="PS51257">
    <property type="entry name" value="PROKAR_LIPOPROTEIN"/>
    <property type="match status" value="1"/>
</dbReference>
<dbReference type="SUPFAM" id="SSF49777">
    <property type="entry name" value="PEBP-like"/>
    <property type="match status" value="1"/>
</dbReference>
<accession>A0A7Y9QYH1</accession>
<organism evidence="2 3">
    <name type="scientific">Sphaerotilus montanus</name>
    <dbReference type="NCBI Taxonomy" id="522889"/>
    <lineage>
        <taxon>Bacteria</taxon>
        <taxon>Pseudomonadati</taxon>
        <taxon>Pseudomonadota</taxon>
        <taxon>Betaproteobacteria</taxon>
        <taxon>Burkholderiales</taxon>
        <taxon>Sphaerotilaceae</taxon>
        <taxon>Sphaerotilus</taxon>
    </lineage>
</organism>
<dbReference type="InterPro" id="IPR036610">
    <property type="entry name" value="PEBP-like_sf"/>
</dbReference>
<dbReference type="Pfam" id="PF01161">
    <property type="entry name" value="PBP"/>
    <property type="match status" value="1"/>
</dbReference>
<gene>
    <name evidence="2" type="ORF">BDD16_002851</name>
</gene>
<proteinExistence type="predicted"/>
<dbReference type="PANTHER" id="PTHR30289">
    <property type="entry name" value="UNCHARACTERIZED PROTEIN YBCL-RELATED"/>
    <property type="match status" value="1"/>
</dbReference>
<evidence type="ECO:0008006" key="4">
    <source>
        <dbReference type="Google" id="ProtNLM"/>
    </source>
</evidence>
<sequence length="216" mass="21957">MQRQRTHFSPVLLATAAAAALLAGCSGSMPSLSPLARPASSFTLSSPDIAEGSTIANKFVLNGFGCKGENVSPALVWTNPPAGTKSYAVQVYDPDAPTGSGFWHWGVYNIPAAVTSLAQGAGNSLSRLPGGASGGMTDFHDTGATGANGNWGGPCPPVGDKPHRYIFTVFALGVDNLHAAAGIPKTGTAALHGFVLNKGLGDKLLGKASFTATYGR</sequence>
<evidence type="ECO:0000256" key="1">
    <source>
        <dbReference type="SAM" id="SignalP"/>
    </source>
</evidence>
<dbReference type="InterPro" id="IPR005247">
    <property type="entry name" value="YbhB_YbcL/LppC-like"/>
</dbReference>